<reference evidence="2 3" key="1">
    <citation type="submission" date="2018-12" db="EMBL/GenBank/DDBJ databases">
        <authorList>
            <person name="Schwell I.Y."/>
            <person name="Nasser A.S."/>
            <person name="Makara A.R."/>
            <person name="Candra L.M."/>
            <person name="Okorie E.C."/>
            <person name="Grossman C.A."/>
            <person name="Agarwal Y.D."/>
            <person name="Houseworth C.D."/>
            <person name="Aull H.G."/>
            <person name="Bortz R.L."/>
            <person name="Warner M.H."/>
            <person name="Garlena R.A."/>
            <person name="Russell D.A."/>
            <person name="Pope W.H."/>
            <person name="Jacobs-Sera D."/>
            <person name="Hatfull G.F."/>
        </authorList>
    </citation>
    <scope>NUCLEOTIDE SEQUENCE [LARGE SCALE GENOMIC DNA]</scope>
</reference>
<dbReference type="RefSeq" id="YP_009818646.1">
    <property type="nucleotide sequence ID" value="NC_048141.1"/>
</dbReference>
<evidence type="ECO:0000313" key="3">
    <source>
        <dbReference type="Proteomes" id="UP000287034"/>
    </source>
</evidence>
<organism evidence="2 3">
    <name type="scientific">Gordonia phage Kenna</name>
    <dbReference type="NCBI Taxonomy" id="2499025"/>
    <lineage>
        <taxon>Viruses</taxon>
        <taxon>Duplodnaviria</taxon>
        <taxon>Heunggongvirae</taxon>
        <taxon>Uroviricota</taxon>
        <taxon>Caudoviricetes</taxon>
        <taxon>Langleyhallvirinae</taxon>
        <taxon>Getalongvirus</taxon>
        <taxon>Getalongvirus kenna</taxon>
    </lineage>
</organism>
<gene>
    <name evidence="2" type="primary">30</name>
    <name evidence="2" type="ORF">SEA_KENNA_30</name>
</gene>
<keyword evidence="3" id="KW-1185">Reference proteome</keyword>
<dbReference type="Proteomes" id="UP000287034">
    <property type="component" value="Segment"/>
</dbReference>
<feature type="region of interest" description="Disordered" evidence="1">
    <location>
        <begin position="1"/>
        <end position="22"/>
    </location>
</feature>
<protein>
    <submittedName>
        <fullName evidence="2">Uncharacterized protein</fullName>
    </submittedName>
</protein>
<accession>A0A3S9UPU0</accession>
<proteinExistence type="predicted"/>
<dbReference type="KEGG" id="vg:55009991"/>
<dbReference type="EMBL" id="MK279906">
    <property type="protein sequence ID" value="AZS12307.1"/>
    <property type="molecule type" value="Genomic_DNA"/>
</dbReference>
<sequence>MSEWLDDNGTRHWTDDDGREHVDLDASQELRIDFQMSQTRSTKEAAPEFGDTNNLDEEWVEEPYEHWCPGLPYCDTCGRHYMGDDW</sequence>
<evidence type="ECO:0000256" key="1">
    <source>
        <dbReference type="SAM" id="MobiDB-lite"/>
    </source>
</evidence>
<feature type="compositionally biased region" description="Basic and acidic residues" evidence="1">
    <location>
        <begin position="8"/>
        <end position="22"/>
    </location>
</feature>
<name>A0A3S9UPU0_9CAUD</name>
<dbReference type="GeneID" id="55009991"/>
<evidence type="ECO:0000313" key="2">
    <source>
        <dbReference type="EMBL" id="AZS12307.1"/>
    </source>
</evidence>